<keyword evidence="8" id="KW-1185">Reference proteome</keyword>
<organism evidence="7 8">
    <name type="scientific">[Myrmecia] bisecta</name>
    <dbReference type="NCBI Taxonomy" id="41462"/>
    <lineage>
        <taxon>Eukaryota</taxon>
        <taxon>Viridiplantae</taxon>
        <taxon>Chlorophyta</taxon>
        <taxon>core chlorophytes</taxon>
        <taxon>Trebouxiophyceae</taxon>
        <taxon>Trebouxiales</taxon>
        <taxon>Trebouxiaceae</taxon>
        <taxon>Myrmecia</taxon>
    </lineage>
</organism>
<keyword evidence="3" id="KW-0732">Signal</keyword>
<comment type="caution">
    <text evidence="7">The sequence shown here is derived from an EMBL/GenBank/DDBJ whole genome shotgun (WGS) entry which is preliminary data.</text>
</comment>
<evidence type="ECO:0000259" key="6">
    <source>
        <dbReference type="PROSITE" id="PS50213"/>
    </source>
</evidence>
<protein>
    <recommendedName>
        <fullName evidence="6">FAS1 domain-containing protein</fullName>
    </recommendedName>
</protein>
<dbReference type="Pfam" id="PF02469">
    <property type="entry name" value="Fasciclin"/>
    <property type="match status" value="1"/>
</dbReference>
<dbReference type="Proteomes" id="UP001489004">
    <property type="component" value="Unassembled WGS sequence"/>
</dbReference>
<feature type="domain" description="FAS1" evidence="6">
    <location>
        <begin position="92"/>
        <end position="236"/>
    </location>
</feature>
<comment type="function">
    <text evidence="5">May be a cell surface adhesion protein.</text>
</comment>
<evidence type="ECO:0000256" key="4">
    <source>
        <dbReference type="ARBA" id="ARBA00023136"/>
    </source>
</evidence>
<sequence length="245" mass="24885">MKLEVAVPKSPEDATWPILGSPFPAHPSSRLPSPPPAAQMKAVALAVLLVLSAVATPALAQAPAPAPGPASGPAVAPGPLGSLSYSAAPADCTTVLALLEKTPSFSTLLQLVQTARLAQLLDDPRLQVTVFAPSNDAITKALSQTTDLTASMLLSEPSVLSEILMLHITPNNLHIEELKDGSSFNTLLAGMNGNAAITVSNTNGAIKISSGASSANIVGLETSACQASVYTLDNLLLPANVATQG</sequence>
<dbReference type="SMART" id="SM00554">
    <property type="entry name" value="FAS1"/>
    <property type="match status" value="1"/>
</dbReference>
<evidence type="ECO:0000313" key="7">
    <source>
        <dbReference type="EMBL" id="KAK9823575.1"/>
    </source>
</evidence>
<dbReference type="AlphaFoldDB" id="A0AAW1QQ26"/>
<reference evidence="7 8" key="1">
    <citation type="journal article" date="2024" name="Nat. Commun.">
        <title>Phylogenomics reveals the evolutionary origins of lichenization in chlorophyte algae.</title>
        <authorList>
            <person name="Puginier C."/>
            <person name="Libourel C."/>
            <person name="Otte J."/>
            <person name="Skaloud P."/>
            <person name="Haon M."/>
            <person name="Grisel S."/>
            <person name="Petersen M."/>
            <person name="Berrin J.G."/>
            <person name="Delaux P.M."/>
            <person name="Dal Grande F."/>
            <person name="Keller J."/>
        </authorList>
    </citation>
    <scope>NUCLEOTIDE SEQUENCE [LARGE SCALE GENOMIC DNA]</scope>
    <source>
        <strain evidence="7 8">SAG 2043</strain>
    </source>
</reference>
<evidence type="ECO:0000256" key="1">
    <source>
        <dbReference type="ARBA" id="ARBA00004236"/>
    </source>
</evidence>
<evidence type="ECO:0000256" key="3">
    <source>
        <dbReference type="ARBA" id="ARBA00022729"/>
    </source>
</evidence>
<proteinExistence type="predicted"/>
<keyword evidence="2" id="KW-1003">Cell membrane</keyword>
<dbReference type="InterPro" id="IPR000782">
    <property type="entry name" value="FAS1_domain"/>
</dbReference>
<name>A0AAW1QQ26_9CHLO</name>
<dbReference type="SUPFAM" id="SSF82153">
    <property type="entry name" value="FAS1 domain"/>
    <property type="match status" value="1"/>
</dbReference>
<evidence type="ECO:0000256" key="2">
    <source>
        <dbReference type="ARBA" id="ARBA00022475"/>
    </source>
</evidence>
<dbReference type="PANTHER" id="PTHR32077:SF86">
    <property type="entry name" value="FAS1 DOMAIN-CONTAINING PROTEIN SELMODRAFT_448915"/>
    <property type="match status" value="1"/>
</dbReference>
<dbReference type="GO" id="GO:0005886">
    <property type="term" value="C:plasma membrane"/>
    <property type="evidence" value="ECO:0007669"/>
    <property type="project" value="UniProtKB-SubCell"/>
</dbReference>
<accession>A0AAW1QQ26</accession>
<dbReference type="InterPro" id="IPR045003">
    <property type="entry name" value="FLA_A"/>
</dbReference>
<dbReference type="EMBL" id="JALJOR010000002">
    <property type="protein sequence ID" value="KAK9823575.1"/>
    <property type="molecule type" value="Genomic_DNA"/>
</dbReference>
<dbReference type="InterPro" id="IPR036378">
    <property type="entry name" value="FAS1_dom_sf"/>
</dbReference>
<dbReference type="PANTHER" id="PTHR32077">
    <property type="entry name" value="FASCICLIN-LIKE ARABINOGALACTAN PROTEIN"/>
    <property type="match status" value="1"/>
</dbReference>
<dbReference type="GO" id="GO:0009834">
    <property type="term" value="P:plant-type secondary cell wall biogenesis"/>
    <property type="evidence" value="ECO:0007669"/>
    <property type="project" value="TreeGrafter"/>
</dbReference>
<gene>
    <name evidence="7" type="ORF">WJX72_003944</name>
</gene>
<comment type="subcellular location">
    <subcellularLocation>
        <location evidence="1">Cell membrane</location>
    </subcellularLocation>
</comment>
<evidence type="ECO:0000313" key="8">
    <source>
        <dbReference type="Proteomes" id="UP001489004"/>
    </source>
</evidence>
<keyword evidence="4" id="KW-0472">Membrane</keyword>
<dbReference type="PROSITE" id="PS50213">
    <property type="entry name" value="FAS1"/>
    <property type="match status" value="1"/>
</dbReference>
<evidence type="ECO:0000256" key="5">
    <source>
        <dbReference type="ARBA" id="ARBA00024686"/>
    </source>
</evidence>
<dbReference type="Gene3D" id="2.30.180.10">
    <property type="entry name" value="FAS1 domain"/>
    <property type="match status" value="1"/>
</dbReference>